<dbReference type="EMBL" id="JALJOS010000015">
    <property type="protein sequence ID" value="KAK9830747.1"/>
    <property type="molecule type" value="Genomic_DNA"/>
</dbReference>
<dbReference type="InterPro" id="IPR050754">
    <property type="entry name" value="FKBP4/5/8-like"/>
</dbReference>
<comment type="subcellular location">
    <subcellularLocation>
        <location evidence="4">Cytoplasm</location>
        <location evidence="4">Cytoskeleton</location>
    </subcellularLocation>
    <subcellularLocation>
        <location evidence="5">Cytoplasm</location>
        <location evidence="5">Cytosol</location>
    </subcellularLocation>
    <subcellularLocation>
        <location evidence="3">Mitochondrion</location>
    </subcellularLocation>
    <subcellularLocation>
        <location evidence="2">Nucleus</location>
    </subcellularLocation>
</comment>
<keyword evidence="13 18" id="KW-0697">Rotamase</keyword>
<dbReference type="Proteomes" id="UP001438707">
    <property type="component" value="Unassembled WGS sequence"/>
</dbReference>
<dbReference type="Pfam" id="PF07719">
    <property type="entry name" value="TPR_2"/>
    <property type="match status" value="1"/>
</dbReference>
<evidence type="ECO:0000256" key="6">
    <source>
        <dbReference type="ARBA" id="ARBA00022481"/>
    </source>
</evidence>
<evidence type="ECO:0000256" key="19">
    <source>
        <dbReference type="PROSITE-ProRule" id="PRU00339"/>
    </source>
</evidence>
<dbReference type="Gene3D" id="1.25.40.10">
    <property type="entry name" value="Tetratricopeptide repeat domain"/>
    <property type="match status" value="1"/>
</dbReference>
<name>A0AAW1RC16_9CHLO</name>
<dbReference type="SUPFAM" id="SSF48452">
    <property type="entry name" value="TPR-like"/>
    <property type="match status" value="1"/>
</dbReference>
<dbReference type="EC" id="5.2.1.8" evidence="18"/>
<evidence type="ECO:0000256" key="3">
    <source>
        <dbReference type="ARBA" id="ARBA00004173"/>
    </source>
</evidence>
<dbReference type="GO" id="GO:0005739">
    <property type="term" value="C:mitochondrion"/>
    <property type="evidence" value="ECO:0007669"/>
    <property type="project" value="UniProtKB-SubCell"/>
</dbReference>
<dbReference type="GO" id="GO:0005634">
    <property type="term" value="C:nucleus"/>
    <property type="evidence" value="ECO:0007669"/>
    <property type="project" value="UniProtKB-SubCell"/>
</dbReference>
<gene>
    <name evidence="22" type="ORF">WJX74_005104</name>
</gene>
<evidence type="ECO:0000313" key="22">
    <source>
        <dbReference type="EMBL" id="KAK9830747.1"/>
    </source>
</evidence>
<dbReference type="FunFam" id="3.10.50.40:FF:000025">
    <property type="entry name" value="Peptidylprolyl isomerase"/>
    <property type="match status" value="1"/>
</dbReference>
<keyword evidence="23" id="KW-1185">Reference proteome</keyword>
<feature type="compositionally biased region" description="Polar residues" evidence="20">
    <location>
        <begin position="552"/>
        <end position="561"/>
    </location>
</feature>
<keyword evidence="9" id="KW-0493">Microtubule</keyword>
<evidence type="ECO:0000256" key="5">
    <source>
        <dbReference type="ARBA" id="ARBA00004514"/>
    </source>
</evidence>
<dbReference type="SUPFAM" id="SSF54534">
    <property type="entry name" value="FKBP-like"/>
    <property type="match status" value="3"/>
</dbReference>
<dbReference type="FunFam" id="1.25.40.10:FF:000008">
    <property type="entry name" value="Peptidylprolyl isomerase"/>
    <property type="match status" value="1"/>
</dbReference>
<evidence type="ECO:0000259" key="21">
    <source>
        <dbReference type="PROSITE" id="PS50059"/>
    </source>
</evidence>
<feature type="domain" description="PPIase FKBP-type" evidence="21">
    <location>
        <begin position="168"/>
        <end position="255"/>
    </location>
</feature>
<dbReference type="Gene3D" id="3.10.50.40">
    <property type="match status" value="3"/>
</dbReference>
<dbReference type="PROSITE" id="PS50059">
    <property type="entry name" value="FKBP_PPIASE"/>
    <property type="match status" value="3"/>
</dbReference>
<dbReference type="InterPro" id="IPR011990">
    <property type="entry name" value="TPR-like_helical_dom_sf"/>
</dbReference>
<keyword evidence="7" id="KW-0963">Cytoplasm</keyword>
<evidence type="ECO:0000256" key="2">
    <source>
        <dbReference type="ARBA" id="ARBA00004123"/>
    </source>
</evidence>
<evidence type="ECO:0000256" key="8">
    <source>
        <dbReference type="ARBA" id="ARBA00022553"/>
    </source>
</evidence>
<proteinExistence type="predicted"/>
<feature type="domain" description="PPIase FKBP-type" evidence="21">
    <location>
        <begin position="52"/>
        <end position="140"/>
    </location>
</feature>
<evidence type="ECO:0000256" key="15">
    <source>
        <dbReference type="ARBA" id="ARBA00023212"/>
    </source>
</evidence>
<feature type="domain" description="PPIase FKBP-type" evidence="21">
    <location>
        <begin position="283"/>
        <end position="373"/>
    </location>
</feature>
<keyword evidence="16 18" id="KW-0413">Isomerase</keyword>
<dbReference type="GO" id="GO:0003755">
    <property type="term" value="F:peptidyl-prolyl cis-trans isomerase activity"/>
    <property type="evidence" value="ECO:0007669"/>
    <property type="project" value="UniProtKB-KW"/>
</dbReference>
<evidence type="ECO:0000256" key="9">
    <source>
        <dbReference type="ARBA" id="ARBA00022701"/>
    </source>
</evidence>
<reference evidence="22 23" key="1">
    <citation type="journal article" date="2024" name="Nat. Commun.">
        <title>Phylogenomics reveals the evolutionary origins of lichenization in chlorophyte algae.</title>
        <authorList>
            <person name="Puginier C."/>
            <person name="Libourel C."/>
            <person name="Otte J."/>
            <person name="Skaloud P."/>
            <person name="Haon M."/>
            <person name="Grisel S."/>
            <person name="Petersen M."/>
            <person name="Berrin J.G."/>
            <person name="Delaux P.M."/>
            <person name="Dal Grande F."/>
            <person name="Keller J."/>
        </authorList>
    </citation>
    <scope>NUCLEOTIDE SEQUENCE [LARGE SCALE GENOMIC DNA]</scope>
    <source>
        <strain evidence="22 23">SAG 2145</strain>
    </source>
</reference>
<keyword evidence="17" id="KW-0539">Nucleus</keyword>
<accession>A0AAW1RC16</accession>
<feature type="compositionally biased region" description="Basic and acidic residues" evidence="20">
    <location>
        <begin position="540"/>
        <end position="551"/>
    </location>
</feature>
<comment type="caution">
    <text evidence="22">The sequence shown here is derived from an EMBL/GenBank/DDBJ whole genome shotgun (WGS) entry which is preliminary data.</text>
</comment>
<evidence type="ECO:0000256" key="1">
    <source>
        <dbReference type="ARBA" id="ARBA00000971"/>
    </source>
</evidence>
<dbReference type="GO" id="GO:0005829">
    <property type="term" value="C:cytosol"/>
    <property type="evidence" value="ECO:0007669"/>
    <property type="project" value="UniProtKB-SubCell"/>
</dbReference>
<dbReference type="AlphaFoldDB" id="A0AAW1RC16"/>
<dbReference type="InterPro" id="IPR046357">
    <property type="entry name" value="PPIase_dom_sf"/>
</dbReference>
<evidence type="ECO:0000256" key="12">
    <source>
        <dbReference type="ARBA" id="ARBA00022990"/>
    </source>
</evidence>
<evidence type="ECO:0000256" key="4">
    <source>
        <dbReference type="ARBA" id="ARBA00004245"/>
    </source>
</evidence>
<dbReference type="Pfam" id="PF00254">
    <property type="entry name" value="FKBP_C"/>
    <property type="match status" value="3"/>
</dbReference>
<keyword evidence="8" id="KW-0597">Phosphoprotein</keyword>
<dbReference type="PROSITE" id="PS50005">
    <property type="entry name" value="TPR"/>
    <property type="match status" value="1"/>
</dbReference>
<dbReference type="GO" id="GO:0005874">
    <property type="term" value="C:microtubule"/>
    <property type="evidence" value="ECO:0007669"/>
    <property type="project" value="UniProtKB-KW"/>
</dbReference>
<evidence type="ECO:0000256" key="18">
    <source>
        <dbReference type="PROSITE-ProRule" id="PRU00277"/>
    </source>
</evidence>
<evidence type="ECO:0000313" key="23">
    <source>
        <dbReference type="Proteomes" id="UP001438707"/>
    </source>
</evidence>
<evidence type="ECO:0000256" key="11">
    <source>
        <dbReference type="ARBA" id="ARBA00022803"/>
    </source>
</evidence>
<organism evidence="22 23">
    <name type="scientific">Apatococcus lobatus</name>
    <dbReference type="NCBI Taxonomy" id="904363"/>
    <lineage>
        <taxon>Eukaryota</taxon>
        <taxon>Viridiplantae</taxon>
        <taxon>Chlorophyta</taxon>
        <taxon>core chlorophytes</taxon>
        <taxon>Trebouxiophyceae</taxon>
        <taxon>Chlorellales</taxon>
        <taxon>Chlorellaceae</taxon>
        <taxon>Apatococcus</taxon>
    </lineage>
</organism>
<dbReference type="PANTHER" id="PTHR46512">
    <property type="entry name" value="PEPTIDYLPROLYL ISOMERASE"/>
    <property type="match status" value="1"/>
</dbReference>
<keyword evidence="15" id="KW-0206">Cytoskeleton</keyword>
<dbReference type="InterPro" id="IPR001179">
    <property type="entry name" value="PPIase_FKBP_dom"/>
</dbReference>
<evidence type="ECO:0000256" key="10">
    <source>
        <dbReference type="ARBA" id="ARBA00022737"/>
    </source>
</evidence>
<evidence type="ECO:0000256" key="14">
    <source>
        <dbReference type="ARBA" id="ARBA00023128"/>
    </source>
</evidence>
<dbReference type="PANTHER" id="PTHR46512:SF9">
    <property type="entry name" value="PEPTIDYLPROLYL ISOMERASE"/>
    <property type="match status" value="1"/>
</dbReference>
<feature type="repeat" description="TPR" evidence="19">
    <location>
        <begin position="473"/>
        <end position="506"/>
    </location>
</feature>
<sequence length="576" mass="64027">MAQTETHTPVDEPGMEDNSAGSSGKEQQLTEDGGVSKKVLKEGSGIEMPDKGDEVFVHYVGTLENGEKFDSSRDRGDPFKFSLGTGSVIKAWDVGVKSMRLGEKAILTCKSDYAYGQHGSPPKIPANATLLFEVELMSWKSIKDISGDKGVIKTITQEGEEWQKPADQDEVLVHYSINVKGSSEVLQASREGGEEFSLDNAPVPIGVVTALKTMKRNEQVSLVLQPKYGYRADRRPKGDTGDSVLEATLELVNWKKVEKVTDDGAVMKKMLQDSKEWKRPNEEATVKLQLVGRLQDGTIFDDRGQNEPVDIHIDAEEVVEGLDLALLKMKEGEEAEISIAPQYGFGSEGSSSMAAHVPPNATLLYTVKLLSMEKAREGYEMQDQEKVDEAGQRKDKGNELFKQNKFGRASKKYKKAIDLIDYDSKFEGELKVRSRDIKRGANLNLAACHLRLKQFKDARAACDKVLEFDATNVKALYRRAQAWMGSQDYLEAEQDIKQALERDPANKDVRALHKRCRSEQAVQNRKEAKLYSNLFSKMSKLPDLEPQEEKPSTNGLPSESDISMPDVEQQQPSAAA</sequence>
<feature type="region of interest" description="Disordered" evidence="20">
    <location>
        <begin position="539"/>
        <end position="576"/>
    </location>
</feature>
<dbReference type="InterPro" id="IPR013105">
    <property type="entry name" value="TPR_2"/>
</dbReference>
<keyword evidence="14" id="KW-0496">Mitochondrion</keyword>
<evidence type="ECO:0000256" key="20">
    <source>
        <dbReference type="SAM" id="MobiDB-lite"/>
    </source>
</evidence>
<keyword evidence="11 19" id="KW-0802">TPR repeat</keyword>
<comment type="catalytic activity">
    <reaction evidence="1 18">
        <text>[protein]-peptidylproline (omega=180) = [protein]-peptidylproline (omega=0)</text>
        <dbReference type="Rhea" id="RHEA:16237"/>
        <dbReference type="Rhea" id="RHEA-COMP:10747"/>
        <dbReference type="Rhea" id="RHEA-COMP:10748"/>
        <dbReference type="ChEBI" id="CHEBI:83833"/>
        <dbReference type="ChEBI" id="CHEBI:83834"/>
        <dbReference type="EC" id="5.2.1.8"/>
    </reaction>
</comment>
<keyword evidence="12" id="KW-0007">Acetylation</keyword>
<feature type="region of interest" description="Disordered" evidence="20">
    <location>
        <begin position="1"/>
        <end position="50"/>
    </location>
</feature>
<keyword evidence="10" id="KW-0677">Repeat</keyword>
<keyword evidence="6" id="KW-0488">Methylation</keyword>
<evidence type="ECO:0000256" key="13">
    <source>
        <dbReference type="ARBA" id="ARBA00023110"/>
    </source>
</evidence>
<dbReference type="InterPro" id="IPR019734">
    <property type="entry name" value="TPR_rpt"/>
</dbReference>
<protein>
    <recommendedName>
        <fullName evidence="18">peptidylprolyl isomerase</fullName>
        <ecNumber evidence="18">5.2.1.8</ecNumber>
    </recommendedName>
</protein>
<evidence type="ECO:0000256" key="17">
    <source>
        <dbReference type="ARBA" id="ARBA00023242"/>
    </source>
</evidence>
<evidence type="ECO:0000256" key="16">
    <source>
        <dbReference type="ARBA" id="ARBA00023235"/>
    </source>
</evidence>
<evidence type="ECO:0000256" key="7">
    <source>
        <dbReference type="ARBA" id="ARBA00022490"/>
    </source>
</evidence>
<dbReference type="SMART" id="SM00028">
    <property type="entry name" value="TPR"/>
    <property type="match status" value="3"/>
</dbReference>